<dbReference type="Gene3D" id="1.25.40.630">
    <property type="match status" value="1"/>
</dbReference>
<protein>
    <recommendedName>
        <fullName evidence="4">RRM domain-containing protein</fullName>
    </recommendedName>
</protein>
<dbReference type="GO" id="GO:0003729">
    <property type="term" value="F:mRNA binding"/>
    <property type="evidence" value="ECO:0007669"/>
    <property type="project" value="TreeGrafter"/>
</dbReference>
<dbReference type="SUPFAM" id="SSF54928">
    <property type="entry name" value="RNA-binding domain, RBD"/>
    <property type="match status" value="1"/>
</dbReference>
<dbReference type="AlphaFoldDB" id="A0A1E3PEK9"/>
<dbReference type="Gene3D" id="1.10.20.70">
    <property type="entry name" value="Transcription termination and cleavage factor, C-terminal domain"/>
    <property type="match status" value="1"/>
</dbReference>
<evidence type="ECO:0000256" key="2">
    <source>
        <dbReference type="ARBA" id="ARBA00023242"/>
    </source>
</evidence>
<proteinExistence type="predicted"/>
<feature type="domain" description="RRM" evidence="4">
    <location>
        <begin position="12"/>
        <end position="93"/>
    </location>
</feature>
<dbReference type="Gene3D" id="3.30.70.330">
    <property type="match status" value="1"/>
</dbReference>
<keyword evidence="6" id="KW-1185">Reference proteome</keyword>
<dbReference type="SMART" id="SM00360">
    <property type="entry name" value="RRM"/>
    <property type="match status" value="1"/>
</dbReference>
<dbReference type="Pfam" id="PF00076">
    <property type="entry name" value="RRM_1"/>
    <property type="match status" value="1"/>
</dbReference>
<keyword evidence="2" id="KW-0539">Nucleus</keyword>
<dbReference type="InterPro" id="IPR012677">
    <property type="entry name" value="Nucleotide-bd_a/b_plait_sf"/>
</dbReference>
<dbReference type="InterPro" id="IPR025742">
    <property type="entry name" value="CSTF2_hinge"/>
</dbReference>
<keyword evidence="3" id="KW-0694">RNA-binding</keyword>
<dbReference type="PROSITE" id="PS50102">
    <property type="entry name" value="RRM"/>
    <property type="match status" value="1"/>
</dbReference>
<evidence type="ECO:0000313" key="6">
    <source>
        <dbReference type="Proteomes" id="UP000095009"/>
    </source>
</evidence>
<dbReference type="InterPro" id="IPR038192">
    <property type="entry name" value="CSTF_C_sf"/>
</dbReference>
<dbReference type="InterPro" id="IPR035979">
    <property type="entry name" value="RBD_domain_sf"/>
</dbReference>
<dbReference type="Pfam" id="PF14327">
    <property type="entry name" value="CSTF2_hinge"/>
    <property type="match status" value="1"/>
</dbReference>
<dbReference type="EMBL" id="KV454413">
    <property type="protein sequence ID" value="ODQ63808.1"/>
    <property type="molecule type" value="Genomic_DNA"/>
</dbReference>
<gene>
    <name evidence="5" type="ORF">NADFUDRAFT_27919</name>
</gene>
<name>A0A1E3PEK9_9ASCO</name>
<sequence>MSGIPPPHPPTRVLFVGNIPYELTEEQVLDVLNPIAPVQRFNLIADKNAPAAGRSKGYGFAEYSDIDTATFALQKIVQIHLGSRALRAAYSEDRSAPGGGTNNNFVTSTPPPLLTATNAVSQNLASFEPDQLLDALQNFKQLVATNRQQAHEVLKNAPPQLTHALVQSMLLMGFIDTNVISKAVPVVSPTPAATMPGLPPNHALIVKQVLDLSDDQINSLPIDQRTTLLQLRDNYRRGIF</sequence>
<dbReference type="InterPro" id="IPR000504">
    <property type="entry name" value="RRM_dom"/>
</dbReference>
<evidence type="ECO:0000313" key="5">
    <source>
        <dbReference type="EMBL" id="ODQ63808.1"/>
    </source>
</evidence>
<comment type="subcellular location">
    <subcellularLocation>
        <location evidence="1">Nucleus</location>
    </subcellularLocation>
</comment>
<dbReference type="Pfam" id="PF14304">
    <property type="entry name" value="CSTF_C"/>
    <property type="match status" value="1"/>
</dbReference>
<dbReference type="GO" id="GO:0005847">
    <property type="term" value="C:mRNA cleavage and polyadenylation specificity factor complex"/>
    <property type="evidence" value="ECO:0007669"/>
    <property type="project" value="TreeGrafter"/>
</dbReference>
<reference evidence="5 6" key="1">
    <citation type="journal article" date="2016" name="Proc. Natl. Acad. Sci. U.S.A.">
        <title>Comparative genomics of biotechnologically important yeasts.</title>
        <authorList>
            <person name="Riley R."/>
            <person name="Haridas S."/>
            <person name="Wolfe K.H."/>
            <person name="Lopes M.R."/>
            <person name="Hittinger C.T."/>
            <person name="Goeker M."/>
            <person name="Salamov A.A."/>
            <person name="Wisecaver J.H."/>
            <person name="Long T.M."/>
            <person name="Calvey C.H."/>
            <person name="Aerts A.L."/>
            <person name="Barry K.W."/>
            <person name="Choi C."/>
            <person name="Clum A."/>
            <person name="Coughlan A.Y."/>
            <person name="Deshpande S."/>
            <person name="Douglass A.P."/>
            <person name="Hanson S.J."/>
            <person name="Klenk H.-P."/>
            <person name="LaButti K.M."/>
            <person name="Lapidus A."/>
            <person name="Lindquist E.A."/>
            <person name="Lipzen A.M."/>
            <person name="Meier-Kolthoff J.P."/>
            <person name="Ohm R.A."/>
            <person name="Otillar R.P."/>
            <person name="Pangilinan J.L."/>
            <person name="Peng Y."/>
            <person name="Rokas A."/>
            <person name="Rosa C.A."/>
            <person name="Scheuner C."/>
            <person name="Sibirny A.A."/>
            <person name="Slot J.C."/>
            <person name="Stielow J.B."/>
            <person name="Sun H."/>
            <person name="Kurtzman C.P."/>
            <person name="Blackwell M."/>
            <person name="Grigoriev I.V."/>
            <person name="Jeffries T.W."/>
        </authorList>
    </citation>
    <scope>NUCLEOTIDE SEQUENCE [LARGE SCALE GENOMIC DNA]</scope>
    <source>
        <strain evidence="5 6">DSM 6958</strain>
    </source>
</reference>
<evidence type="ECO:0000256" key="1">
    <source>
        <dbReference type="ARBA" id="ARBA00004123"/>
    </source>
</evidence>
<organism evidence="5 6">
    <name type="scientific">Nadsonia fulvescens var. elongata DSM 6958</name>
    <dbReference type="NCBI Taxonomy" id="857566"/>
    <lineage>
        <taxon>Eukaryota</taxon>
        <taxon>Fungi</taxon>
        <taxon>Dikarya</taxon>
        <taxon>Ascomycota</taxon>
        <taxon>Saccharomycotina</taxon>
        <taxon>Dipodascomycetes</taxon>
        <taxon>Dipodascales</taxon>
        <taxon>Dipodascales incertae sedis</taxon>
        <taxon>Nadsonia</taxon>
    </lineage>
</organism>
<dbReference type="Proteomes" id="UP000095009">
    <property type="component" value="Unassembled WGS sequence"/>
</dbReference>
<accession>A0A1E3PEK9</accession>
<dbReference type="PANTHER" id="PTHR45735">
    <property type="entry name" value="CLEAVAGE STIMULATION FACTOR SUBUNIT 2"/>
    <property type="match status" value="1"/>
</dbReference>
<dbReference type="OrthoDB" id="1875751at2759"/>
<dbReference type="STRING" id="857566.A0A1E3PEK9"/>
<dbReference type="PANTHER" id="PTHR45735:SF2">
    <property type="entry name" value="CLEAVAGE STIMULATION FACTOR SUBUNIT 2"/>
    <property type="match status" value="1"/>
</dbReference>
<dbReference type="InterPro" id="IPR026896">
    <property type="entry name" value="CSTF_C"/>
</dbReference>
<evidence type="ECO:0000259" key="4">
    <source>
        <dbReference type="PROSITE" id="PS50102"/>
    </source>
</evidence>
<dbReference type="GO" id="GO:0031124">
    <property type="term" value="P:mRNA 3'-end processing"/>
    <property type="evidence" value="ECO:0007669"/>
    <property type="project" value="InterPro"/>
</dbReference>
<evidence type="ECO:0000256" key="3">
    <source>
        <dbReference type="PROSITE-ProRule" id="PRU00176"/>
    </source>
</evidence>